<comment type="caution">
    <text evidence="2">The sequence shown here is derived from an EMBL/GenBank/DDBJ whole genome shotgun (WGS) entry which is preliminary data.</text>
</comment>
<keyword evidence="1" id="KW-0472">Membrane</keyword>
<dbReference type="EMBL" id="JANJYI010000009">
    <property type="protein sequence ID" value="KAK2636477.1"/>
    <property type="molecule type" value="Genomic_DNA"/>
</dbReference>
<keyword evidence="3" id="KW-1185">Reference proteome</keyword>
<evidence type="ECO:0000313" key="2">
    <source>
        <dbReference type="EMBL" id="KAK2636477.1"/>
    </source>
</evidence>
<keyword evidence="1" id="KW-0812">Transmembrane</keyword>
<evidence type="ECO:0000256" key="1">
    <source>
        <dbReference type="SAM" id="Phobius"/>
    </source>
</evidence>
<organism evidence="2 3">
    <name type="scientific">Dipteronia dyeriana</name>
    <dbReference type="NCBI Taxonomy" id="168575"/>
    <lineage>
        <taxon>Eukaryota</taxon>
        <taxon>Viridiplantae</taxon>
        <taxon>Streptophyta</taxon>
        <taxon>Embryophyta</taxon>
        <taxon>Tracheophyta</taxon>
        <taxon>Spermatophyta</taxon>
        <taxon>Magnoliopsida</taxon>
        <taxon>eudicotyledons</taxon>
        <taxon>Gunneridae</taxon>
        <taxon>Pentapetalae</taxon>
        <taxon>rosids</taxon>
        <taxon>malvids</taxon>
        <taxon>Sapindales</taxon>
        <taxon>Sapindaceae</taxon>
        <taxon>Hippocastanoideae</taxon>
        <taxon>Acereae</taxon>
        <taxon>Dipteronia</taxon>
    </lineage>
</organism>
<gene>
    <name evidence="2" type="ORF">Ddye_031269</name>
</gene>
<feature type="transmembrane region" description="Helical" evidence="1">
    <location>
        <begin position="81"/>
        <end position="102"/>
    </location>
</feature>
<name>A0AAD9TIL7_9ROSI</name>
<dbReference type="Proteomes" id="UP001280121">
    <property type="component" value="Unassembled WGS sequence"/>
</dbReference>
<reference evidence="2" key="1">
    <citation type="journal article" date="2023" name="Plant J.">
        <title>Genome sequences and population genomics provide insights into the demographic history, inbreeding, and mutation load of two 'living fossil' tree species of Dipteronia.</title>
        <authorList>
            <person name="Feng Y."/>
            <person name="Comes H.P."/>
            <person name="Chen J."/>
            <person name="Zhu S."/>
            <person name="Lu R."/>
            <person name="Zhang X."/>
            <person name="Li P."/>
            <person name="Qiu J."/>
            <person name="Olsen K.M."/>
            <person name="Qiu Y."/>
        </authorList>
    </citation>
    <scope>NUCLEOTIDE SEQUENCE</scope>
    <source>
        <strain evidence="2">KIB01</strain>
    </source>
</reference>
<proteinExistence type="predicted"/>
<sequence>MVMVLAPQLLKYVNLIYDIHSNLELLGGAMVHFKSRASTVFDDKLAKLGSRMSDDFVEWQVCGLIPAFRLPDPCFFCWSLVFFWAGGVVSALFACTLVFIFIGLCSVLLFLRRAVCLCSGSCFFVLCVFCLLPAPGGLLI</sequence>
<protein>
    <submittedName>
        <fullName evidence="2">Uncharacterized protein</fullName>
    </submittedName>
</protein>
<keyword evidence="1" id="KW-1133">Transmembrane helix</keyword>
<evidence type="ECO:0000313" key="3">
    <source>
        <dbReference type="Proteomes" id="UP001280121"/>
    </source>
</evidence>
<dbReference type="AlphaFoldDB" id="A0AAD9TIL7"/>
<feature type="transmembrane region" description="Helical" evidence="1">
    <location>
        <begin position="114"/>
        <end position="134"/>
    </location>
</feature>
<accession>A0AAD9TIL7</accession>